<evidence type="ECO:0000313" key="11">
    <source>
        <dbReference type="EMBL" id="AHY20099.1"/>
    </source>
</evidence>
<dbReference type="GO" id="GO:0003954">
    <property type="term" value="F:NADH dehydrogenase activity"/>
    <property type="evidence" value="ECO:0007669"/>
    <property type="project" value="TreeGrafter"/>
</dbReference>
<sequence length="283" mass="34779">MFFFLLIILVIFCISLLTLLERYFLSYSQIRLGPTKVFFFGLIQMIFDGLKLFLSEFIFLIDQDYLIFVMMPLLSFMLMLGIFFINNYYFHCQSILSNFFWLFLFMGFMVFFLILICYFSKSKFSLMGSIRSSSVMVSFDMVFIFFCFFFIIFWFDLSFNFFFYLFFGLFFFYMLLMMILGDLNRGPMDFLESESELVSGFNLELSSFIFVYYFLSEYGLIFFFSYFFSICFGLMFLMMFILFFFLLIYLRIVYPRFRYDIFMFMCWFIILWVEMIWFMMLMV</sequence>
<comment type="subcellular location">
    <subcellularLocation>
        <location evidence="1">Membrane</location>
        <topology evidence="1">Multi-pass membrane protein</topology>
    </subcellularLocation>
    <subcellularLocation>
        <location evidence="8">Mitochondrion inner membrane</location>
        <topology evidence="8">Multi-pass membrane protein</topology>
    </subcellularLocation>
</comment>
<feature type="transmembrane region" description="Helical" evidence="10">
    <location>
        <begin position="66"/>
        <end position="86"/>
    </location>
</feature>
<gene>
    <name evidence="11" type="primary">nad1</name>
</gene>
<accession>A0A023VWL1</accession>
<organism evidence="11">
    <name type="scientific">Meloidogyne incognita</name>
    <name type="common">Southern root-knot nematode worm</name>
    <name type="synonym">Oxyuris incognita</name>
    <dbReference type="NCBI Taxonomy" id="6306"/>
    <lineage>
        <taxon>Eukaryota</taxon>
        <taxon>Metazoa</taxon>
        <taxon>Ecdysozoa</taxon>
        <taxon>Nematoda</taxon>
        <taxon>Chromadorea</taxon>
        <taxon>Rhabditida</taxon>
        <taxon>Tylenchina</taxon>
        <taxon>Tylenchomorpha</taxon>
        <taxon>Tylenchoidea</taxon>
        <taxon>Meloidogynidae</taxon>
        <taxon>Meloidogyninae</taxon>
        <taxon>Meloidogyne</taxon>
        <taxon>Meloidogyne incognita group</taxon>
    </lineage>
</organism>
<dbReference type="GO" id="GO:0009060">
    <property type="term" value="P:aerobic respiration"/>
    <property type="evidence" value="ECO:0007669"/>
    <property type="project" value="TreeGrafter"/>
</dbReference>
<keyword evidence="9 11" id="KW-0496">Mitochondrion</keyword>
<dbReference type="PANTHER" id="PTHR11432:SF3">
    <property type="entry name" value="NADH-UBIQUINONE OXIDOREDUCTASE CHAIN 1"/>
    <property type="match status" value="1"/>
</dbReference>
<feature type="transmembrane region" description="Helical" evidence="10">
    <location>
        <begin position="132"/>
        <end position="155"/>
    </location>
</feature>
<evidence type="ECO:0000256" key="3">
    <source>
        <dbReference type="ARBA" id="ARBA00021009"/>
    </source>
</evidence>
<protein>
    <recommendedName>
        <fullName evidence="3 9">NADH-ubiquinone oxidoreductase chain 1</fullName>
        <ecNumber evidence="9">7.1.1.2</ecNumber>
    </recommendedName>
</protein>
<reference evidence="11" key="1">
    <citation type="journal article" date="2014" name="Mol. Biochem. Parasitol.">
        <title>Mitochondrial genomes of Meloidogyne chitwoodi and M. incognita (Nematoda: Tylenchina): comparative analysis, gene order and phylogenetic relationships with other nematodes.</title>
        <authorList>
            <person name="Humphreys-Pereira D.A."/>
            <person name="Elling A.A."/>
        </authorList>
    </citation>
    <scope>NUCLEOTIDE SEQUENCE</scope>
</reference>
<dbReference type="EMBL" id="KJ476151">
    <property type="protein sequence ID" value="AHY20099.1"/>
    <property type="molecule type" value="Genomic_DNA"/>
</dbReference>
<evidence type="ECO:0000256" key="8">
    <source>
        <dbReference type="RuleBase" id="RU000471"/>
    </source>
</evidence>
<geneLocation type="mitochondrion" evidence="11"/>
<comment type="catalytic activity">
    <reaction evidence="9">
        <text>a ubiquinone + NADH + 5 H(+)(in) = a ubiquinol + NAD(+) + 4 H(+)(out)</text>
        <dbReference type="Rhea" id="RHEA:29091"/>
        <dbReference type="Rhea" id="RHEA-COMP:9565"/>
        <dbReference type="Rhea" id="RHEA-COMP:9566"/>
        <dbReference type="ChEBI" id="CHEBI:15378"/>
        <dbReference type="ChEBI" id="CHEBI:16389"/>
        <dbReference type="ChEBI" id="CHEBI:17976"/>
        <dbReference type="ChEBI" id="CHEBI:57540"/>
        <dbReference type="ChEBI" id="CHEBI:57945"/>
        <dbReference type="EC" id="7.1.1.2"/>
    </reaction>
</comment>
<keyword evidence="7 10" id="KW-0472">Membrane</keyword>
<evidence type="ECO:0000256" key="6">
    <source>
        <dbReference type="ARBA" id="ARBA00022989"/>
    </source>
</evidence>
<keyword evidence="9" id="KW-0830">Ubiquinone</keyword>
<proteinExistence type="inferred from homology"/>
<feature type="transmembrane region" description="Helical" evidence="10">
    <location>
        <begin position="38"/>
        <end position="59"/>
    </location>
</feature>
<evidence type="ECO:0000256" key="2">
    <source>
        <dbReference type="ARBA" id="ARBA00010535"/>
    </source>
</evidence>
<name>A0A023VWL1_MELIC</name>
<feature type="transmembrane region" description="Helical" evidence="10">
    <location>
        <begin position="98"/>
        <end position="120"/>
    </location>
</feature>
<feature type="transmembrane region" description="Helical" evidence="10">
    <location>
        <begin position="221"/>
        <end position="249"/>
    </location>
</feature>
<feature type="transmembrane region" description="Helical" evidence="10">
    <location>
        <begin position="261"/>
        <end position="280"/>
    </location>
</feature>
<keyword evidence="6 10" id="KW-1133">Transmembrane helix</keyword>
<feature type="transmembrane region" description="Helical" evidence="10">
    <location>
        <begin position="161"/>
        <end position="183"/>
    </location>
</feature>
<evidence type="ECO:0000256" key="9">
    <source>
        <dbReference type="RuleBase" id="RU000473"/>
    </source>
</evidence>
<dbReference type="PANTHER" id="PTHR11432">
    <property type="entry name" value="NADH DEHYDROGENASE SUBUNIT 1"/>
    <property type="match status" value="1"/>
</dbReference>
<keyword evidence="8" id="KW-0520">NAD</keyword>
<evidence type="ECO:0000256" key="10">
    <source>
        <dbReference type="SAM" id="Phobius"/>
    </source>
</evidence>
<evidence type="ECO:0000256" key="5">
    <source>
        <dbReference type="ARBA" id="ARBA00022692"/>
    </source>
</evidence>
<comment type="similarity">
    <text evidence="2 8">Belongs to the complex I subunit 1 family.</text>
</comment>
<dbReference type="GO" id="GO:0008137">
    <property type="term" value="F:NADH dehydrogenase (ubiquinone) activity"/>
    <property type="evidence" value="ECO:0007669"/>
    <property type="project" value="UniProtKB-EC"/>
</dbReference>
<dbReference type="AlphaFoldDB" id="A0A023VWL1"/>
<dbReference type="EC" id="7.1.1.2" evidence="9"/>
<dbReference type="GO" id="GO:0005743">
    <property type="term" value="C:mitochondrial inner membrane"/>
    <property type="evidence" value="ECO:0007669"/>
    <property type="project" value="UniProtKB-SubCell"/>
</dbReference>
<keyword evidence="5 8" id="KW-0812">Transmembrane</keyword>
<dbReference type="Pfam" id="PF00146">
    <property type="entry name" value="NADHdh"/>
    <property type="match status" value="1"/>
</dbReference>
<evidence type="ECO:0000256" key="1">
    <source>
        <dbReference type="ARBA" id="ARBA00004141"/>
    </source>
</evidence>
<dbReference type="InterPro" id="IPR001694">
    <property type="entry name" value="NADH_UbQ_OxRdtase_su1/FPO"/>
</dbReference>
<evidence type="ECO:0000256" key="4">
    <source>
        <dbReference type="ARBA" id="ARBA00022448"/>
    </source>
</evidence>
<keyword evidence="4" id="KW-0813">Transport</keyword>
<evidence type="ECO:0000256" key="7">
    <source>
        <dbReference type="ARBA" id="ARBA00023136"/>
    </source>
</evidence>